<keyword evidence="3" id="KW-1185">Reference proteome</keyword>
<dbReference type="RefSeq" id="WP_183949019.1">
    <property type="nucleotide sequence ID" value="NZ_JACHHX010000018.1"/>
</dbReference>
<sequence>MIRPSLICAALLAAGLTHAADGLSVGAGLNYSTGDYGSDTTTEIFSVPITARLDSGNWSFRASLPWLRVSGDPNVLPGVGLVPNLNPVGRGRLPVIGGPPPAGQDTPERGTASGIGDLTLAATWSMPTGTALGVDFSVNAKIATADEDKGLGTGANDYGVAVDLYRDFDGTLLFGGLGYTRLGSSRFIDVDDVLGGNLGIGRRIGSGQLGLMYDYREAASSGFDARRDLMAFFNAPAGAAGKLQVYLSKGLSDGSPDWGAGLSLTRSF</sequence>
<dbReference type="EMBL" id="JACHHX010000018">
    <property type="protein sequence ID" value="MBB5016350.1"/>
    <property type="molecule type" value="Genomic_DNA"/>
</dbReference>
<name>A0A7W8DFG2_9GAMM</name>
<gene>
    <name evidence="2" type="ORF">HNQ58_002265</name>
</gene>
<keyword evidence="1" id="KW-0732">Signal</keyword>
<dbReference type="AlphaFoldDB" id="A0A7W8DFG2"/>
<proteinExistence type="predicted"/>
<evidence type="ECO:0000313" key="2">
    <source>
        <dbReference type="EMBL" id="MBB5016350.1"/>
    </source>
</evidence>
<organism evidence="2 3">
    <name type="scientific">Rehaibacterium terrae</name>
    <dbReference type="NCBI Taxonomy" id="1341696"/>
    <lineage>
        <taxon>Bacteria</taxon>
        <taxon>Pseudomonadati</taxon>
        <taxon>Pseudomonadota</taxon>
        <taxon>Gammaproteobacteria</taxon>
        <taxon>Lysobacterales</taxon>
        <taxon>Lysobacteraceae</taxon>
        <taxon>Rehaibacterium</taxon>
    </lineage>
</organism>
<dbReference type="Proteomes" id="UP000519004">
    <property type="component" value="Unassembled WGS sequence"/>
</dbReference>
<protein>
    <recommendedName>
        <fullName evidence="4">Transporter</fullName>
    </recommendedName>
</protein>
<evidence type="ECO:0000256" key="1">
    <source>
        <dbReference type="SAM" id="SignalP"/>
    </source>
</evidence>
<evidence type="ECO:0008006" key="4">
    <source>
        <dbReference type="Google" id="ProtNLM"/>
    </source>
</evidence>
<evidence type="ECO:0000313" key="3">
    <source>
        <dbReference type="Proteomes" id="UP000519004"/>
    </source>
</evidence>
<feature type="signal peptide" evidence="1">
    <location>
        <begin position="1"/>
        <end position="19"/>
    </location>
</feature>
<comment type="caution">
    <text evidence="2">The sequence shown here is derived from an EMBL/GenBank/DDBJ whole genome shotgun (WGS) entry which is preliminary data.</text>
</comment>
<reference evidence="2 3" key="1">
    <citation type="submission" date="2020-08" db="EMBL/GenBank/DDBJ databases">
        <title>Genomic Encyclopedia of Type Strains, Phase IV (KMG-IV): sequencing the most valuable type-strain genomes for metagenomic binning, comparative biology and taxonomic classification.</title>
        <authorList>
            <person name="Goeker M."/>
        </authorList>
    </citation>
    <scope>NUCLEOTIDE SEQUENCE [LARGE SCALE GENOMIC DNA]</scope>
    <source>
        <strain evidence="2 3">DSM 25897</strain>
    </source>
</reference>
<accession>A0A7W8DFG2</accession>
<feature type="chain" id="PRO_5030921383" description="Transporter" evidence="1">
    <location>
        <begin position="20"/>
        <end position="268"/>
    </location>
</feature>